<dbReference type="InterPro" id="IPR027417">
    <property type="entry name" value="P-loop_NTPase"/>
</dbReference>
<feature type="region of interest" description="Disordered" evidence="5">
    <location>
        <begin position="1"/>
        <end position="20"/>
    </location>
</feature>
<dbReference type="Pfam" id="PF00005">
    <property type="entry name" value="ABC_tran"/>
    <property type="match status" value="1"/>
</dbReference>
<dbReference type="SMART" id="SM00382">
    <property type="entry name" value="AAA"/>
    <property type="match status" value="1"/>
</dbReference>
<dbReference type="PANTHER" id="PTHR43776:SF7">
    <property type="entry name" value="D,D-DIPEPTIDE TRANSPORT ATP-BINDING PROTEIN DDPF-RELATED"/>
    <property type="match status" value="1"/>
</dbReference>
<feature type="compositionally biased region" description="Polar residues" evidence="5">
    <location>
        <begin position="1"/>
        <end position="13"/>
    </location>
</feature>
<reference evidence="7 8" key="1">
    <citation type="submission" date="2021-03" db="EMBL/GenBank/DDBJ databases">
        <title>Sequencing the genomes of 1000 actinobacteria strains.</title>
        <authorList>
            <person name="Klenk H.-P."/>
        </authorList>
    </citation>
    <scope>NUCLEOTIDE SEQUENCE [LARGE SCALE GENOMIC DNA]</scope>
    <source>
        <strain evidence="7 8">DSM 15454</strain>
    </source>
</reference>
<dbReference type="PANTHER" id="PTHR43776">
    <property type="entry name" value="TRANSPORT ATP-BINDING PROTEIN"/>
    <property type="match status" value="1"/>
</dbReference>
<keyword evidence="4 7" id="KW-0067">ATP-binding</keyword>
<evidence type="ECO:0000256" key="2">
    <source>
        <dbReference type="ARBA" id="ARBA00022448"/>
    </source>
</evidence>
<dbReference type="SUPFAM" id="SSF52540">
    <property type="entry name" value="P-loop containing nucleoside triphosphate hydrolases"/>
    <property type="match status" value="1"/>
</dbReference>
<evidence type="ECO:0000256" key="4">
    <source>
        <dbReference type="ARBA" id="ARBA00022840"/>
    </source>
</evidence>
<dbReference type="PROSITE" id="PS50893">
    <property type="entry name" value="ABC_TRANSPORTER_2"/>
    <property type="match status" value="1"/>
</dbReference>
<dbReference type="Pfam" id="PF08352">
    <property type="entry name" value="oligo_HPY"/>
    <property type="match status" value="1"/>
</dbReference>
<evidence type="ECO:0000256" key="3">
    <source>
        <dbReference type="ARBA" id="ARBA00022741"/>
    </source>
</evidence>
<dbReference type="InterPro" id="IPR050319">
    <property type="entry name" value="ABC_transp_ATP-bind"/>
</dbReference>
<dbReference type="EMBL" id="JAGIOE010000001">
    <property type="protein sequence ID" value="MBP2375849.1"/>
    <property type="molecule type" value="Genomic_DNA"/>
</dbReference>
<proteinExistence type="inferred from homology"/>
<organism evidence="7 8">
    <name type="scientific">Paeniglutamicibacter psychrophenolicus</name>
    <dbReference type="NCBI Taxonomy" id="257454"/>
    <lineage>
        <taxon>Bacteria</taxon>
        <taxon>Bacillati</taxon>
        <taxon>Actinomycetota</taxon>
        <taxon>Actinomycetes</taxon>
        <taxon>Micrococcales</taxon>
        <taxon>Micrococcaceae</taxon>
        <taxon>Paeniglutamicibacter</taxon>
    </lineage>
</organism>
<dbReference type="Gene3D" id="3.40.50.300">
    <property type="entry name" value="P-loop containing nucleotide triphosphate hydrolases"/>
    <property type="match status" value="1"/>
</dbReference>
<evidence type="ECO:0000256" key="5">
    <source>
        <dbReference type="SAM" id="MobiDB-lite"/>
    </source>
</evidence>
<keyword evidence="3" id="KW-0547">Nucleotide-binding</keyword>
<dbReference type="InterPro" id="IPR003439">
    <property type="entry name" value="ABC_transporter-like_ATP-bd"/>
</dbReference>
<accession>A0ABS4WJX1</accession>
<dbReference type="InterPro" id="IPR003593">
    <property type="entry name" value="AAA+_ATPase"/>
</dbReference>
<dbReference type="CDD" id="cd03257">
    <property type="entry name" value="ABC_NikE_OppD_transporters"/>
    <property type="match status" value="1"/>
</dbReference>
<dbReference type="RefSeq" id="WP_209910064.1">
    <property type="nucleotide sequence ID" value="NZ_BAAAMI010000016.1"/>
</dbReference>
<keyword evidence="2" id="KW-0813">Transport</keyword>
<evidence type="ECO:0000259" key="6">
    <source>
        <dbReference type="PROSITE" id="PS50893"/>
    </source>
</evidence>
<evidence type="ECO:0000313" key="8">
    <source>
        <dbReference type="Proteomes" id="UP000766570"/>
    </source>
</evidence>
<gene>
    <name evidence="7" type="ORF">JOF46_003761</name>
</gene>
<dbReference type="InterPro" id="IPR013563">
    <property type="entry name" value="Oligopep_ABC_C"/>
</dbReference>
<protein>
    <submittedName>
        <fullName evidence="7">Oligopeptide transport system ATP-binding protein</fullName>
    </submittedName>
</protein>
<dbReference type="GO" id="GO:0005524">
    <property type="term" value="F:ATP binding"/>
    <property type="evidence" value="ECO:0007669"/>
    <property type="project" value="UniProtKB-KW"/>
</dbReference>
<dbReference type="NCBIfam" id="TIGR01727">
    <property type="entry name" value="oligo_HPY"/>
    <property type="match status" value="1"/>
</dbReference>
<feature type="domain" description="ABC transporter" evidence="6">
    <location>
        <begin position="24"/>
        <end position="275"/>
    </location>
</feature>
<dbReference type="Proteomes" id="UP000766570">
    <property type="component" value="Unassembled WGS sequence"/>
</dbReference>
<sequence>MPTPSTSTQTLPGTANHPAGTPLMELRAVKQHYPVHRHLPIGPRKVVKAMDGVDLSIAPGETLGVIGESGCGKSTLARVMAGLEKPTEGQVFFRGQDINDLRGDEKKEMRRNIQLIFQDPYSSLNPRMTVEQLVGEPFEIHPEVAPKAGRKAKIRELLELVGLNPNHAERYPHNFSGGQQQRIGIARGIALNSKMLICDEPVSALDVSVRAQVVNLLGDLQRELDLSYLFIAHDLQIVRHISDRVATMYLGRIVELGSYADVYDTTAQPYTRALMSAAPELRRNDGTDRERIILQGDPPSPIDPPAGCRFHTRCPMAQAICATKEPELIQLGDTHESRCHFAKDLAAEFVQRAGA</sequence>
<dbReference type="InterPro" id="IPR017871">
    <property type="entry name" value="ABC_transporter-like_CS"/>
</dbReference>
<name>A0ABS4WJX1_9MICC</name>
<comment type="similarity">
    <text evidence="1">Belongs to the ABC transporter superfamily.</text>
</comment>
<evidence type="ECO:0000313" key="7">
    <source>
        <dbReference type="EMBL" id="MBP2375849.1"/>
    </source>
</evidence>
<dbReference type="PROSITE" id="PS00211">
    <property type="entry name" value="ABC_TRANSPORTER_1"/>
    <property type="match status" value="1"/>
</dbReference>
<keyword evidence="8" id="KW-1185">Reference proteome</keyword>
<evidence type="ECO:0000256" key="1">
    <source>
        <dbReference type="ARBA" id="ARBA00005417"/>
    </source>
</evidence>
<comment type="caution">
    <text evidence="7">The sequence shown here is derived from an EMBL/GenBank/DDBJ whole genome shotgun (WGS) entry which is preliminary data.</text>
</comment>